<proteinExistence type="predicted"/>
<keyword evidence="1" id="KW-0812">Transmembrane</keyword>
<reference evidence="2 3" key="1">
    <citation type="submission" date="2016-10" db="EMBL/GenBank/DDBJ databases">
        <authorList>
            <person name="de Groot N.N."/>
        </authorList>
    </citation>
    <scope>NUCLEOTIDE SEQUENCE [LARGE SCALE GENOMIC DNA]</scope>
    <source>
        <strain evidence="2 3">CGMCC 1.5382</strain>
    </source>
</reference>
<feature type="transmembrane region" description="Helical" evidence="1">
    <location>
        <begin position="81"/>
        <end position="103"/>
    </location>
</feature>
<keyword evidence="3" id="KW-1185">Reference proteome</keyword>
<dbReference type="AlphaFoldDB" id="A0A1G9HUH7"/>
<evidence type="ECO:0000256" key="1">
    <source>
        <dbReference type="SAM" id="Phobius"/>
    </source>
</evidence>
<feature type="transmembrane region" description="Helical" evidence="1">
    <location>
        <begin position="115"/>
        <end position="137"/>
    </location>
</feature>
<dbReference type="RefSeq" id="WP_092325365.1">
    <property type="nucleotide sequence ID" value="NZ_FNFU01000039.1"/>
</dbReference>
<feature type="transmembrane region" description="Helical" evidence="1">
    <location>
        <begin position="47"/>
        <end position="69"/>
    </location>
</feature>
<dbReference type="Proteomes" id="UP000198701">
    <property type="component" value="Unassembled WGS sequence"/>
</dbReference>
<accession>A0A1G9HUH7</accession>
<keyword evidence="1" id="KW-1133">Transmembrane helix</keyword>
<organism evidence="2 3">
    <name type="scientific">Cryobacterium psychrotolerans</name>
    <dbReference type="NCBI Taxonomy" id="386301"/>
    <lineage>
        <taxon>Bacteria</taxon>
        <taxon>Bacillati</taxon>
        <taxon>Actinomycetota</taxon>
        <taxon>Actinomycetes</taxon>
        <taxon>Micrococcales</taxon>
        <taxon>Microbacteriaceae</taxon>
        <taxon>Cryobacterium</taxon>
    </lineage>
</organism>
<evidence type="ECO:0000313" key="2">
    <source>
        <dbReference type="EMBL" id="SDL16618.1"/>
    </source>
</evidence>
<evidence type="ECO:0000313" key="3">
    <source>
        <dbReference type="Proteomes" id="UP000198701"/>
    </source>
</evidence>
<feature type="transmembrane region" description="Helical" evidence="1">
    <location>
        <begin position="179"/>
        <end position="206"/>
    </location>
</feature>
<sequence length="227" mass="23483">MPRGESLPARAYSRLLLTWVAWVSAGEAVGFLAPALAQVAATLLNPSMVTAALVAAGAAEGALLGWSQAHVLTRRLPALSAARWIAGTAVAAAIAWFIGLLLWSDPEAWPAWPLGAQIAVGALAAAVLLCSIGFAQWLELRRHLAGSGWWVAGTAAAWCVGLSVFFAVATPLWQPGQALWLTLVIGVCAGALMAVSMAVVTGLVLVRMLRAASRRATSAPPARYGAV</sequence>
<name>A0A1G9HUH7_9MICO</name>
<dbReference type="STRING" id="386301.SAMN05216282_1392"/>
<protein>
    <submittedName>
        <fullName evidence="2">Uncharacterized protein</fullName>
    </submittedName>
</protein>
<keyword evidence="1" id="KW-0472">Membrane</keyword>
<feature type="transmembrane region" description="Helical" evidence="1">
    <location>
        <begin position="149"/>
        <end position="173"/>
    </location>
</feature>
<gene>
    <name evidence="2" type="ORF">SAMN05216282_1392</name>
</gene>
<dbReference type="EMBL" id="FNFU01000039">
    <property type="protein sequence ID" value="SDL16618.1"/>
    <property type="molecule type" value="Genomic_DNA"/>
</dbReference>